<reference evidence="1 4" key="2">
    <citation type="submission" date="2019-04" db="EMBL/GenBank/DDBJ databases">
        <title>Isolation and culture of sulfate reducing bacteria from the cold seep of the South China Sea.</title>
        <authorList>
            <person name="Sun C."/>
            <person name="Liu R."/>
        </authorList>
    </citation>
    <scope>NUCLEOTIDE SEQUENCE [LARGE SCALE GENOMIC DNA]</scope>
    <source>
        <strain evidence="1 4">CS1</strain>
    </source>
</reference>
<gene>
    <name evidence="2" type="ORF">DQK91_06830</name>
    <name evidence="1" type="ORF">E8L03_04410</name>
</gene>
<dbReference type="EMBL" id="CP039543">
    <property type="protein sequence ID" value="QJT08212.1"/>
    <property type="molecule type" value="Genomic_DNA"/>
</dbReference>
<dbReference type="RefSeq" id="WP_144234662.1">
    <property type="nucleotide sequence ID" value="NZ_CP039543.1"/>
</dbReference>
<evidence type="ECO:0000313" key="4">
    <source>
        <dbReference type="Proteomes" id="UP000503251"/>
    </source>
</evidence>
<sequence>MGAGPVKRSLLDKVLGRTPTSGLTKVRNGSEIVYELHGIDAEPVEQAFIHALEKRFPEPWAATRALISYLDSGVMDVKLRGYERDGNPEPTWRAEVLFSSRGGQTRVAAMAAAHWFSMWCRRGRDGAIFCESAITFDAHGPMNVYDEFFVPLGRFGYGRLMTAECAAIEDENEDTPWSWCQSVEIDPSMEEAMTIAHLDHHAVRDAIESLPYGVCLCQWCSPKFDTSSVEWLFGK</sequence>
<name>A0A6P1ZIR7_9BACT</name>
<dbReference type="Proteomes" id="UP000434052">
    <property type="component" value="Unassembled WGS sequence"/>
</dbReference>
<reference evidence="2 3" key="1">
    <citation type="submission" date="2018-06" db="EMBL/GenBank/DDBJ databases">
        <title>Complete genome of Desulfovibrio marinus P48SEP.</title>
        <authorList>
            <person name="Crispim J.S."/>
            <person name="Vidigal P.M.P."/>
            <person name="Silva L.C.F."/>
            <person name="Araujo L.C."/>
            <person name="Laguardia C.N."/>
            <person name="Dias R.S."/>
            <person name="Sousa M.P."/>
            <person name="Paula S.O."/>
            <person name="Silva C."/>
        </authorList>
    </citation>
    <scope>NUCLEOTIDE SEQUENCE [LARGE SCALE GENOMIC DNA]</scope>
    <source>
        <strain evidence="2 3">P48SEP</strain>
    </source>
</reference>
<keyword evidence="4" id="KW-1185">Reference proteome</keyword>
<evidence type="ECO:0000313" key="3">
    <source>
        <dbReference type="Proteomes" id="UP000434052"/>
    </source>
</evidence>
<proteinExistence type="predicted"/>
<dbReference type="AlphaFoldDB" id="A0A6P1ZIR7"/>
<evidence type="ECO:0000313" key="1">
    <source>
        <dbReference type="EMBL" id="QJT08212.1"/>
    </source>
</evidence>
<protein>
    <submittedName>
        <fullName evidence="2">Uncharacterized protein</fullName>
    </submittedName>
</protein>
<evidence type="ECO:0000313" key="2">
    <source>
        <dbReference type="EMBL" id="TVM35107.1"/>
    </source>
</evidence>
<accession>A0A6P1ZIR7</accession>
<dbReference type="Proteomes" id="UP000503251">
    <property type="component" value="Chromosome"/>
</dbReference>
<dbReference type="EMBL" id="QMIF01000003">
    <property type="protein sequence ID" value="TVM35107.1"/>
    <property type="molecule type" value="Genomic_DNA"/>
</dbReference>
<organism evidence="2 3">
    <name type="scientific">Oceanidesulfovibrio marinus</name>
    <dbReference type="NCBI Taxonomy" id="370038"/>
    <lineage>
        <taxon>Bacteria</taxon>
        <taxon>Pseudomonadati</taxon>
        <taxon>Thermodesulfobacteriota</taxon>
        <taxon>Desulfovibrionia</taxon>
        <taxon>Desulfovibrionales</taxon>
        <taxon>Desulfovibrionaceae</taxon>
        <taxon>Oceanidesulfovibrio</taxon>
    </lineage>
</organism>